<comment type="caution">
    <text evidence="1">The sequence shown here is derived from an EMBL/GenBank/DDBJ whole genome shotgun (WGS) entry which is preliminary data.</text>
</comment>
<keyword evidence="2" id="KW-1185">Reference proteome</keyword>
<dbReference type="InterPro" id="IPR006311">
    <property type="entry name" value="TAT_signal"/>
</dbReference>
<dbReference type="OrthoDB" id="3210113at2"/>
<gene>
    <name evidence="1" type="ORF">UO65_2008</name>
</gene>
<proteinExistence type="predicted"/>
<name>W7J177_9PSEU</name>
<dbReference type="eggNOG" id="COG0627">
    <property type="taxonomic scope" value="Bacteria"/>
</dbReference>
<dbReference type="PROSITE" id="PS51257">
    <property type="entry name" value="PROKAR_LIPOPROTEIN"/>
    <property type="match status" value="1"/>
</dbReference>
<organism evidence="1 2">
    <name type="scientific">Actinokineospora spheciospongiae</name>
    <dbReference type="NCBI Taxonomy" id="909613"/>
    <lineage>
        <taxon>Bacteria</taxon>
        <taxon>Bacillati</taxon>
        <taxon>Actinomycetota</taxon>
        <taxon>Actinomycetes</taxon>
        <taxon>Pseudonocardiales</taxon>
        <taxon>Pseudonocardiaceae</taxon>
        <taxon>Actinokineospora</taxon>
    </lineage>
</organism>
<dbReference type="STRING" id="909613.UO65_2008"/>
<evidence type="ECO:0000313" key="2">
    <source>
        <dbReference type="Proteomes" id="UP000019277"/>
    </source>
</evidence>
<dbReference type="RefSeq" id="WP_052020959.1">
    <property type="nucleotide sequence ID" value="NZ_AYXG01000074.1"/>
</dbReference>
<dbReference type="InterPro" id="IPR029058">
    <property type="entry name" value="AB_hydrolase_fold"/>
</dbReference>
<evidence type="ECO:0000313" key="1">
    <source>
        <dbReference type="EMBL" id="EWC62656.1"/>
    </source>
</evidence>
<dbReference type="SUPFAM" id="SSF53474">
    <property type="entry name" value="alpha/beta-Hydrolases"/>
    <property type="match status" value="1"/>
</dbReference>
<protein>
    <submittedName>
        <fullName evidence="1">Putative esterase family</fullName>
    </submittedName>
</protein>
<dbReference type="AlphaFoldDB" id="W7J177"/>
<accession>W7J177</accession>
<dbReference type="Gene3D" id="3.40.50.1820">
    <property type="entry name" value="alpha/beta hydrolase"/>
    <property type="match status" value="1"/>
</dbReference>
<reference evidence="1 2" key="1">
    <citation type="journal article" date="2014" name="Genome Announc.">
        <title>Draft Genome Sequence of the Antitrypanosomally Active Sponge-Associated Bacterium Actinokineospora sp. Strain EG49.</title>
        <authorList>
            <person name="Harjes J."/>
            <person name="Ryu T."/>
            <person name="Abdelmohsen U.R."/>
            <person name="Moitinho-Silva L."/>
            <person name="Horn H."/>
            <person name="Ravasi T."/>
            <person name="Hentschel U."/>
        </authorList>
    </citation>
    <scope>NUCLEOTIDE SEQUENCE [LARGE SCALE GENOMIC DNA]</scope>
    <source>
        <strain evidence="1 2">EG49</strain>
    </source>
</reference>
<dbReference type="PROSITE" id="PS51318">
    <property type="entry name" value="TAT"/>
    <property type="match status" value="1"/>
</dbReference>
<sequence>MNAARTARLSRRALLWGGAGLGASLIAGCQREPATPGAGPDLLRSSPPTTDAAPVVTARNLSTARYREVDFVVIRPGGVPAAPMPVCVALHADLRGAKSFVSYGVQRMLTDLVAGGATPFAVAAVDGGNWVGHKDDDPQRMLTEDLPGWLERQDLAGTPFAAVGIDEGGAGALHLARTPGLSAVAAISPTLFDTWSDAERSKVYRQREQWEDVEPLRHAPEYANLPVGVWCGSQDRDYLPTSKAFATAVGATATFTAGGHDDAYFTRALPEALKFVAGYL</sequence>
<dbReference type="Proteomes" id="UP000019277">
    <property type="component" value="Unassembled WGS sequence"/>
</dbReference>
<dbReference type="EMBL" id="AYXG01000074">
    <property type="protein sequence ID" value="EWC62656.1"/>
    <property type="molecule type" value="Genomic_DNA"/>
</dbReference>